<accession>A0A9D1MH02</accession>
<dbReference type="EMBL" id="DVNF01000085">
    <property type="protein sequence ID" value="HIU60328.1"/>
    <property type="molecule type" value="Genomic_DNA"/>
</dbReference>
<dbReference type="Pfam" id="PF03479">
    <property type="entry name" value="PCC"/>
    <property type="match status" value="1"/>
</dbReference>
<organism evidence="2 3">
    <name type="scientific">Candidatus Stercoripulliclostridium merdigallinarum</name>
    <dbReference type="NCBI Taxonomy" id="2840951"/>
    <lineage>
        <taxon>Bacteria</taxon>
        <taxon>Bacillati</taxon>
        <taxon>Bacillota</taxon>
        <taxon>Clostridia</taxon>
        <taxon>Eubacteriales</taxon>
        <taxon>Candidatus Stercoripulliclostridium</taxon>
    </lineage>
</organism>
<evidence type="ECO:0000313" key="3">
    <source>
        <dbReference type="Proteomes" id="UP000824094"/>
    </source>
</evidence>
<dbReference type="InterPro" id="IPR025707">
    <property type="entry name" value="DNA_bp_PD1"/>
</dbReference>
<dbReference type="GO" id="GO:0003677">
    <property type="term" value="F:DNA binding"/>
    <property type="evidence" value="ECO:0007669"/>
    <property type="project" value="UniProtKB-KW"/>
</dbReference>
<dbReference type="SUPFAM" id="SSF117856">
    <property type="entry name" value="AF0104/ALDC/Ptd012-like"/>
    <property type="match status" value="1"/>
</dbReference>
<gene>
    <name evidence="2" type="ORF">IAB05_02925</name>
</gene>
<sequence length="142" mass="15437">MEYVRKGSTIILRLERGEEVVSALKELQKKENVLSASYSGIGATDNATIGVYNTAEKRYEATQLTGDMEIAALNGNLSRTKDGEPYIHAHAVLGRGREAHAGHLNAAIISATAEIFVFVTDIAVSRRADPETGLNVFEFQND</sequence>
<dbReference type="PANTHER" id="PTHR34988:SF1">
    <property type="entry name" value="DNA-BINDING PROTEIN"/>
    <property type="match status" value="1"/>
</dbReference>
<dbReference type="PANTHER" id="PTHR34988">
    <property type="entry name" value="PROTEIN, PUTATIVE-RELATED"/>
    <property type="match status" value="1"/>
</dbReference>
<evidence type="ECO:0000259" key="1">
    <source>
        <dbReference type="PROSITE" id="PS51742"/>
    </source>
</evidence>
<dbReference type="AlphaFoldDB" id="A0A9D1MH02"/>
<dbReference type="Gene3D" id="3.30.1330.80">
    <property type="entry name" value="Hypothetical protein, similar to alpha- acetolactate decarboxylase, domain 2"/>
    <property type="match status" value="1"/>
</dbReference>
<dbReference type="PROSITE" id="PS51742">
    <property type="entry name" value="PPC"/>
    <property type="match status" value="1"/>
</dbReference>
<keyword evidence="2" id="KW-0238">DNA-binding</keyword>
<feature type="domain" description="PPC" evidence="1">
    <location>
        <begin position="4"/>
        <end position="140"/>
    </location>
</feature>
<evidence type="ECO:0000313" key="2">
    <source>
        <dbReference type="EMBL" id="HIU60328.1"/>
    </source>
</evidence>
<reference evidence="2" key="1">
    <citation type="submission" date="2020-10" db="EMBL/GenBank/DDBJ databases">
        <authorList>
            <person name="Gilroy R."/>
        </authorList>
    </citation>
    <scope>NUCLEOTIDE SEQUENCE</scope>
    <source>
        <strain evidence="2">18911</strain>
    </source>
</reference>
<name>A0A9D1MH02_9FIRM</name>
<dbReference type="CDD" id="cd11378">
    <property type="entry name" value="DUF296"/>
    <property type="match status" value="1"/>
</dbReference>
<protein>
    <submittedName>
        <fullName evidence="2">DNA-binding protein</fullName>
    </submittedName>
</protein>
<dbReference type="PIRSF" id="PIRSF016702">
    <property type="entry name" value="DNA_bp_PD1"/>
    <property type="match status" value="1"/>
</dbReference>
<comment type="caution">
    <text evidence="2">The sequence shown here is derived from an EMBL/GenBank/DDBJ whole genome shotgun (WGS) entry which is preliminary data.</text>
</comment>
<dbReference type="Proteomes" id="UP000824094">
    <property type="component" value="Unassembled WGS sequence"/>
</dbReference>
<reference evidence="2" key="2">
    <citation type="journal article" date="2021" name="PeerJ">
        <title>Extensive microbial diversity within the chicken gut microbiome revealed by metagenomics and culture.</title>
        <authorList>
            <person name="Gilroy R."/>
            <person name="Ravi A."/>
            <person name="Getino M."/>
            <person name="Pursley I."/>
            <person name="Horton D.L."/>
            <person name="Alikhan N.F."/>
            <person name="Baker D."/>
            <person name="Gharbi K."/>
            <person name="Hall N."/>
            <person name="Watson M."/>
            <person name="Adriaenssens E.M."/>
            <person name="Foster-Nyarko E."/>
            <person name="Jarju S."/>
            <person name="Secka A."/>
            <person name="Antonio M."/>
            <person name="Oren A."/>
            <person name="Chaudhuri R.R."/>
            <person name="La Ragione R."/>
            <person name="Hildebrand F."/>
            <person name="Pallen M.J."/>
        </authorList>
    </citation>
    <scope>NUCLEOTIDE SEQUENCE</scope>
    <source>
        <strain evidence="2">18911</strain>
    </source>
</reference>
<dbReference type="InterPro" id="IPR005175">
    <property type="entry name" value="PPC_dom"/>
</dbReference>
<proteinExistence type="predicted"/>